<sequence>MENNKIDLSQYKNTFSRKNKIARLLWTIIWTIFARPLPRSFGNSWKIFLLRLFGAKIHKKAVIYSTVRIYMPWNLEMDAYSCLAPEVDCYNVDKIKIGANSTVSQKAYLCGASHDITLTRNPLIHAPIIIEDQVWIGADAYLGMGITIKRGSVVGARACVYKDVESWTVVGGNPAKFIKKRIFENE</sequence>
<dbReference type="SUPFAM" id="SSF51161">
    <property type="entry name" value="Trimeric LpxA-like enzymes"/>
    <property type="match status" value="1"/>
</dbReference>
<evidence type="ECO:0000256" key="1">
    <source>
        <dbReference type="ARBA" id="ARBA00007274"/>
    </source>
</evidence>
<comment type="similarity">
    <text evidence="1">Belongs to the transferase hexapeptide repeat family.</text>
</comment>
<dbReference type="GO" id="GO:0005829">
    <property type="term" value="C:cytosol"/>
    <property type="evidence" value="ECO:0007669"/>
    <property type="project" value="TreeGrafter"/>
</dbReference>
<dbReference type="InterPro" id="IPR051159">
    <property type="entry name" value="Hexapeptide_acetyltransf"/>
</dbReference>
<dbReference type="Pfam" id="PF14602">
    <property type="entry name" value="Hexapep_2"/>
    <property type="match status" value="1"/>
</dbReference>
<accession>A0A6V6YYX0</accession>
<dbReference type="Gene3D" id="2.160.10.10">
    <property type="entry name" value="Hexapeptide repeat proteins"/>
    <property type="match status" value="1"/>
</dbReference>
<evidence type="ECO:0000256" key="3">
    <source>
        <dbReference type="SAM" id="Phobius"/>
    </source>
</evidence>
<dbReference type="InterPro" id="IPR001451">
    <property type="entry name" value="Hexapep"/>
</dbReference>
<dbReference type="PANTHER" id="PTHR23416">
    <property type="entry name" value="SIALIC ACID SYNTHASE-RELATED"/>
    <property type="match status" value="1"/>
</dbReference>
<comment type="caution">
    <text evidence="4">The sequence shown here is derived from an EMBL/GenBank/DDBJ whole genome shotgun (WGS) entry which is preliminary data.</text>
</comment>
<keyword evidence="3" id="KW-0812">Transmembrane</keyword>
<proteinExistence type="inferred from homology"/>
<evidence type="ECO:0000313" key="5">
    <source>
        <dbReference type="Proteomes" id="UP000530060"/>
    </source>
</evidence>
<evidence type="ECO:0000256" key="2">
    <source>
        <dbReference type="ARBA" id="ARBA00022679"/>
    </source>
</evidence>
<dbReference type="RefSeq" id="WP_180909028.1">
    <property type="nucleotide sequence ID" value="NZ_CAIJDP010000068.1"/>
</dbReference>
<keyword evidence="5" id="KW-1185">Reference proteome</keyword>
<dbReference type="GO" id="GO:0008374">
    <property type="term" value="F:O-acyltransferase activity"/>
    <property type="evidence" value="ECO:0007669"/>
    <property type="project" value="TreeGrafter"/>
</dbReference>
<name>A0A6V6YYX0_9FLAO</name>
<dbReference type="PANTHER" id="PTHR23416:SF23">
    <property type="entry name" value="ACETYLTRANSFERASE C18B11.09C-RELATED"/>
    <property type="match status" value="1"/>
</dbReference>
<dbReference type="InterPro" id="IPR011004">
    <property type="entry name" value="Trimer_LpxA-like_sf"/>
</dbReference>
<dbReference type="Proteomes" id="UP000530060">
    <property type="component" value="Unassembled WGS sequence"/>
</dbReference>
<dbReference type="AlphaFoldDB" id="A0A6V6YYX0"/>
<evidence type="ECO:0000313" key="4">
    <source>
        <dbReference type="EMBL" id="CAD0004605.1"/>
    </source>
</evidence>
<organism evidence="4 5">
    <name type="scientific">Flavobacterium salmonis</name>
    <dbReference type="NCBI Taxonomy" id="2654844"/>
    <lineage>
        <taxon>Bacteria</taxon>
        <taxon>Pseudomonadati</taxon>
        <taxon>Bacteroidota</taxon>
        <taxon>Flavobacteriia</taxon>
        <taxon>Flavobacteriales</taxon>
        <taxon>Flavobacteriaceae</taxon>
        <taxon>Flavobacterium</taxon>
    </lineage>
</organism>
<dbReference type="CDD" id="cd05825">
    <property type="entry name" value="LbH_wcaF_like"/>
    <property type="match status" value="1"/>
</dbReference>
<feature type="transmembrane region" description="Helical" evidence="3">
    <location>
        <begin position="21"/>
        <end position="38"/>
    </location>
</feature>
<keyword evidence="3" id="KW-1133">Transmembrane helix</keyword>
<gene>
    <name evidence="4" type="ORF">FLAT13_02371</name>
</gene>
<keyword evidence="2 4" id="KW-0808">Transferase</keyword>
<keyword evidence="3" id="KW-0472">Membrane</keyword>
<reference evidence="4 5" key="1">
    <citation type="submission" date="2020-06" db="EMBL/GenBank/DDBJ databases">
        <authorList>
            <person name="Criscuolo A."/>
        </authorList>
    </citation>
    <scope>NUCLEOTIDE SEQUENCE [LARGE SCALE GENOMIC DNA]</scope>
    <source>
        <strain evidence="5">CIP 111411</strain>
    </source>
</reference>
<dbReference type="EMBL" id="CAIJDP010000068">
    <property type="protein sequence ID" value="CAD0004605.1"/>
    <property type="molecule type" value="Genomic_DNA"/>
</dbReference>
<protein>
    <submittedName>
        <fullName evidence="4">Putative colanic acid biosynthesis acetyltransferase</fullName>
    </submittedName>
</protein>